<reference evidence="2 3" key="1">
    <citation type="submission" date="2024-09" db="EMBL/GenBank/DDBJ databases">
        <title>Floridaenema gen nov. (Aerosakkonemataceae, Aerosakkonematales ord. nov., Cyanobacteria) from benthic tropical and subtropical fresh waters, with the description of four new species.</title>
        <authorList>
            <person name="Moretto J.A."/>
            <person name="Berthold D.E."/>
            <person name="Lefler F.W."/>
            <person name="Huang I.-S."/>
            <person name="Laughinghouse H. IV."/>
        </authorList>
    </citation>
    <scope>NUCLEOTIDE SEQUENCE [LARGE SCALE GENOMIC DNA]</scope>
    <source>
        <strain evidence="2 3">BLCC-F167</strain>
    </source>
</reference>
<feature type="region of interest" description="Disordered" evidence="1">
    <location>
        <begin position="54"/>
        <end position="160"/>
    </location>
</feature>
<feature type="non-terminal residue" evidence="2">
    <location>
        <position position="237"/>
    </location>
</feature>
<dbReference type="Pfam" id="PF06051">
    <property type="entry name" value="DUF928"/>
    <property type="match status" value="1"/>
</dbReference>
<evidence type="ECO:0000313" key="3">
    <source>
        <dbReference type="Proteomes" id="UP001576780"/>
    </source>
</evidence>
<sequence length="237" mass="25240">MLNRKKTRKGTRIKRQLSLVAFASLSLIVMVNTVSWAGEAVNNFVTVNIEFQPPGSEVPRRALGGGSRGNINFMPNDDKAPATAKGGGSRGNISFLPNDDKAPTTARGGGSRGDISFIPNDDKVPTSARGGGSREGVGFMPSGDTPPENTKGGGSRNDSNLLQPAALLPTTNIGWTGSERPTFFVYIPPTSESEVFFSLYSEDRQQHYQTTFQLKKTGGIVAIKLPAEAPALSMNKP</sequence>
<dbReference type="InterPro" id="IPR010328">
    <property type="entry name" value="DUF928"/>
</dbReference>
<organism evidence="2 3">
    <name type="scientific">Floridaenema evergladense BLCC-F167</name>
    <dbReference type="NCBI Taxonomy" id="3153639"/>
    <lineage>
        <taxon>Bacteria</taxon>
        <taxon>Bacillati</taxon>
        <taxon>Cyanobacteriota</taxon>
        <taxon>Cyanophyceae</taxon>
        <taxon>Oscillatoriophycideae</taxon>
        <taxon>Aerosakkonematales</taxon>
        <taxon>Aerosakkonemataceae</taxon>
        <taxon>Floridanema</taxon>
        <taxon>Floridanema evergladense</taxon>
    </lineage>
</organism>
<evidence type="ECO:0000256" key="1">
    <source>
        <dbReference type="SAM" id="MobiDB-lite"/>
    </source>
</evidence>
<comment type="caution">
    <text evidence="2">The sequence shown here is derived from an EMBL/GenBank/DDBJ whole genome shotgun (WGS) entry which is preliminary data.</text>
</comment>
<name>A0ABV4WQT7_9CYAN</name>
<dbReference type="RefSeq" id="WP_413279806.1">
    <property type="nucleotide sequence ID" value="NZ_JBHFNT010000214.1"/>
</dbReference>
<protein>
    <submittedName>
        <fullName evidence="2">DUF928 domain-containing protein</fullName>
    </submittedName>
</protein>
<dbReference type="Proteomes" id="UP001576780">
    <property type="component" value="Unassembled WGS sequence"/>
</dbReference>
<keyword evidence="3" id="KW-1185">Reference proteome</keyword>
<dbReference type="EMBL" id="JBHFNT010000214">
    <property type="protein sequence ID" value="MFB2837458.1"/>
    <property type="molecule type" value="Genomic_DNA"/>
</dbReference>
<gene>
    <name evidence="2" type="ORF">ACE1CA_23265</name>
</gene>
<proteinExistence type="predicted"/>
<evidence type="ECO:0000313" key="2">
    <source>
        <dbReference type="EMBL" id="MFB2837458.1"/>
    </source>
</evidence>
<accession>A0ABV4WQT7</accession>